<dbReference type="GO" id="GO:0046872">
    <property type="term" value="F:metal ion binding"/>
    <property type="evidence" value="ECO:0007669"/>
    <property type="project" value="UniProtKB-KW"/>
</dbReference>
<dbReference type="InterPro" id="IPR036860">
    <property type="entry name" value="SH2_dom_sf"/>
</dbReference>
<feature type="domain" description="SH2" evidence="14">
    <location>
        <begin position="195"/>
        <end position="296"/>
    </location>
</feature>
<dbReference type="GO" id="GO:0005524">
    <property type="term" value="F:ATP binding"/>
    <property type="evidence" value="ECO:0007669"/>
    <property type="project" value="UniProtKB-KW"/>
</dbReference>
<feature type="binding site" evidence="11">
    <location>
        <position position="525"/>
    </location>
    <ligand>
        <name>Mg(2+)</name>
        <dbReference type="ChEBI" id="CHEBI:18420"/>
    </ligand>
</feature>
<keyword evidence="11" id="KW-0479">Metal-binding</keyword>
<feature type="domain" description="Protein kinase" evidence="15">
    <location>
        <begin position="376"/>
        <end position="649"/>
    </location>
</feature>
<keyword evidence="11" id="KW-0460">Magnesium</keyword>
<evidence type="ECO:0000313" key="18">
    <source>
        <dbReference type="Proteomes" id="UP000663870"/>
    </source>
</evidence>
<dbReference type="PROSITE" id="PS50011">
    <property type="entry name" value="PROTEIN_KINASE_DOM"/>
    <property type="match status" value="1"/>
</dbReference>
<name>A0A813N8J9_9BILA</name>
<comment type="similarity">
    <text evidence="13">Belongs to the protein kinase superfamily. Tyr protein kinase family.</text>
</comment>
<dbReference type="PROSITE" id="PS00109">
    <property type="entry name" value="PROTEIN_KINASE_TYR"/>
    <property type="match status" value="1"/>
</dbReference>
<organism evidence="16 18">
    <name type="scientific">Rotaria sordida</name>
    <dbReference type="NCBI Taxonomy" id="392033"/>
    <lineage>
        <taxon>Eukaryota</taxon>
        <taxon>Metazoa</taxon>
        <taxon>Spiralia</taxon>
        <taxon>Gnathifera</taxon>
        <taxon>Rotifera</taxon>
        <taxon>Eurotatoria</taxon>
        <taxon>Bdelloidea</taxon>
        <taxon>Philodinida</taxon>
        <taxon>Philodinidae</taxon>
        <taxon>Rotaria</taxon>
    </lineage>
</organism>
<keyword evidence="18" id="KW-1185">Reference proteome</keyword>
<comment type="subcellular location">
    <subcellularLocation>
        <location evidence="1">Endomembrane system</location>
    </subcellularLocation>
</comment>
<evidence type="ECO:0000256" key="13">
    <source>
        <dbReference type="RuleBase" id="RU362096"/>
    </source>
</evidence>
<keyword evidence="5 10" id="KW-0067">ATP-binding</keyword>
<keyword evidence="7 13" id="KW-0829">Tyrosine-protein kinase</keyword>
<keyword evidence="4 13" id="KW-0418">Kinase</keyword>
<evidence type="ECO:0000256" key="1">
    <source>
        <dbReference type="ARBA" id="ARBA00004308"/>
    </source>
</evidence>
<dbReference type="PROSITE" id="PS50001">
    <property type="entry name" value="SH2"/>
    <property type="match status" value="2"/>
</dbReference>
<dbReference type="Gene3D" id="3.30.200.20">
    <property type="entry name" value="Phosphorylase Kinase, domain 1"/>
    <property type="match status" value="1"/>
</dbReference>
<feature type="domain" description="SH2" evidence="14">
    <location>
        <begin position="12"/>
        <end position="131"/>
    </location>
</feature>
<sequence>MLAHMDLFDASFYWGRITRQDAEEILDQSGLKNGLYLIRDKFEEAGSYAITLCFLKRFYHYRIDRLLNDNVVLNGSRAQETFAFPNNDIICNGCRQSTRNSEQIEFSGPMELINHFQKHAEPLVTTLSIPCQRPFDYNFVQFWCVPLLTPELYINKIFQEASNTDYEIPIKDKLTYKRYIYERRVLKTLHENELWFHSRISRQEAEIRLTNAGEKNGLFLVREKPGDKHSCACYSLSLCFQREYHHYIIQKTPNDCLQLASANKSKRINQFGSLVQLVDFYHRNYQDLACHLQYPCNRPGGSIQIIPYQTFLDVDTNTKSETSYTDLWSSTLPMSNDSINTSSLDFNVLNSELTYECDNNHNSSLLENIFIDEKYLILGDKLGGGQFGEVYHGKLIRNDENNNGIVKHALQHVAIKRLRQRQNSFFQELYNEGERMLNLDHPYIVKIFGICKHETTVSLVLELCPYGAMNRWLIVNKTFRMSYILNYMYQVSDGMNYLHEKNIIHRDLALRNILIMSKTICKISDFGLSRVLEENTYYQIGQNRRLPSIWYPPEILETPLFHSQIDIWSFGITVWEATSYGQTPYKQEFETMESVPFDPISQKLLKFLRNGNRLKQPSNCPQPIYDLMLKCWEYDKHKRPTFAWIKQYLSTYAFSQDE</sequence>
<dbReference type="InterPro" id="IPR008266">
    <property type="entry name" value="Tyr_kinase_AS"/>
</dbReference>
<dbReference type="PANTHER" id="PTHR24418">
    <property type="entry name" value="TYROSINE-PROTEIN KINASE"/>
    <property type="match status" value="1"/>
</dbReference>
<dbReference type="GO" id="GO:0012505">
    <property type="term" value="C:endomembrane system"/>
    <property type="evidence" value="ECO:0007669"/>
    <property type="project" value="UniProtKB-SubCell"/>
</dbReference>
<dbReference type="InterPro" id="IPR000980">
    <property type="entry name" value="SH2"/>
</dbReference>
<feature type="binding site" evidence="11">
    <location>
        <position position="512"/>
    </location>
    <ligand>
        <name>Mg(2+)</name>
        <dbReference type="ChEBI" id="CHEBI:18420"/>
    </ligand>
</feature>
<proteinExistence type="inferred from homology"/>
<dbReference type="Gene3D" id="3.30.505.10">
    <property type="entry name" value="SH2 domain"/>
    <property type="match status" value="2"/>
</dbReference>
<evidence type="ECO:0000256" key="12">
    <source>
        <dbReference type="PROSITE-ProRule" id="PRU00191"/>
    </source>
</evidence>
<dbReference type="Gene3D" id="1.10.510.10">
    <property type="entry name" value="Transferase(Phosphotransferase) domain 1"/>
    <property type="match status" value="1"/>
</dbReference>
<protein>
    <recommendedName>
        <fullName evidence="13">Tyrosine-protein kinase</fullName>
        <ecNumber evidence="13">2.7.10.2</ecNumber>
    </recommendedName>
</protein>
<evidence type="ECO:0000256" key="2">
    <source>
        <dbReference type="ARBA" id="ARBA00022679"/>
    </source>
</evidence>
<dbReference type="PRINTS" id="PR00109">
    <property type="entry name" value="TYRKINASE"/>
</dbReference>
<evidence type="ECO:0000256" key="5">
    <source>
        <dbReference type="ARBA" id="ARBA00022840"/>
    </source>
</evidence>
<dbReference type="InterPro" id="IPR000719">
    <property type="entry name" value="Prot_kinase_dom"/>
</dbReference>
<dbReference type="Proteomes" id="UP000663854">
    <property type="component" value="Unassembled WGS sequence"/>
</dbReference>
<evidence type="ECO:0000256" key="11">
    <source>
        <dbReference type="PIRSR" id="PIRSR000615-3"/>
    </source>
</evidence>
<evidence type="ECO:0000259" key="15">
    <source>
        <dbReference type="PROSITE" id="PS50011"/>
    </source>
</evidence>
<evidence type="ECO:0000256" key="8">
    <source>
        <dbReference type="ARBA" id="ARBA00051245"/>
    </source>
</evidence>
<dbReference type="FunFam" id="1.10.510.10:FF:001512">
    <property type="entry name" value="Receptor tyrosine-protein kinase erbB-2"/>
    <property type="match status" value="1"/>
</dbReference>
<evidence type="ECO:0000256" key="4">
    <source>
        <dbReference type="ARBA" id="ARBA00022777"/>
    </source>
</evidence>
<keyword evidence="2 13" id="KW-0808">Transferase</keyword>
<dbReference type="CDD" id="cd00192">
    <property type="entry name" value="PTKc"/>
    <property type="match status" value="1"/>
</dbReference>
<dbReference type="EMBL" id="CAJNOH010000011">
    <property type="protein sequence ID" value="CAF0746790.1"/>
    <property type="molecule type" value="Genomic_DNA"/>
</dbReference>
<gene>
    <name evidence="16" type="ORF">JXQ802_LOCUS669</name>
    <name evidence="17" type="ORF">PYM288_LOCUS1869</name>
</gene>
<dbReference type="EC" id="2.7.10.2" evidence="13"/>
<comment type="caution">
    <text evidence="16">The sequence shown here is derived from an EMBL/GenBank/DDBJ whole genome shotgun (WGS) entry which is preliminary data.</text>
</comment>
<dbReference type="PRINTS" id="PR00401">
    <property type="entry name" value="SH2DOMAIN"/>
</dbReference>
<dbReference type="GO" id="GO:0030182">
    <property type="term" value="P:neuron differentiation"/>
    <property type="evidence" value="ECO:0007669"/>
    <property type="project" value="UniProtKB-ARBA"/>
</dbReference>
<feature type="active site" description="Proton acceptor" evidence="9">
    <location>
        <position position="507"/>
    </location>
</feature>
<dbReference type="GO" id="GO:0048468">
    <property type="term" value="P:cell development"/>
    <property type="evidence" value="ECO:0007669"/>
    <property type="project" value="UniProtKB-ARBA"/>
</dbReference>
<evidence type="ECO:0000256" key="3">
    <source>
        <dbReference type="ARBA" id="ARBA00022741"/>
    </source>
</evidence>
<evidence type="ECO:0000256" key="6">
    <source>
        <dbReference type="ARBA" id="ARBA00023136"/>
    </source>
</evidence>
<evidence type="ECO:0000313" key="17">
    <source>
        <dbReference type="EMBL" id="CAF0746790.1"/>
    </source>
</evidence>
<dbReference type="GO" id="GO:0050793">
    <property type="term" value="P:regulation of developmental process"/>
    <property type="evidence" value="ECO:0007669"/>
    <property type="project" value="UniProtKB-ARBA"/>
</dbReference>
<dbReference type="InterPro" id="IPR020635">
    <property type="entry name" value="Tyr_kinase_cat_dom"/>
</dbReference>
<comment type="catalytic activity">
    <reaction evidence="8 13">
        <text>L-tyrosyl-[protein] + ATP = O-phospho-L-tyrosyl-[protein] + ADP + H(+)</text>
        <dbReference type="Rhea" id="RHEA:10596"/>
        <dbReference type="Rhea" id="RHEA-COMP:10136"/>
        <dbReference type="Rhea" id="RHEA-COMP:20101"/>
        <dbReference type="ChEBI" id="CHEBI:15378"/>
        <dbReference type="ChEBI" id="CHEBI:30616"/>
        <dbReference type="ChEBI" id="CHEBI:46858"/>
        <dbReference type="ChEBI" id="CHEBI:61978"/>
        <dbReference type="ChEBI" id="CHEBI:456216"/>
        <dbReference type="EC" id="2.7.10.2"/>
    </reaction>
</comment>
<dbReference type="Pfam" id="PF07714">
    <property type="entry name" value="PK_Tyr_Ser-Thr"/>
    <property type="match status" value="1"/>
</dbReference>
<keyword evidence="3 10" id="KW-0547">Nucleotide-binding</keyword>
<dbReference type="EMBL" id="CAJNOL010000007">
    <property type="protein sequence ID" value="CAF0733522.1"/>
    <property type="molecule type" value="Genomic_DNA"/>
</dbReference>
<evidence type="ECO:0000256" key="9">
    <source>
        <dbReference type="PIRSR" id="PIRSR000615-1"/>
    </source>
</evidence>
<keyword evidence="12" id="KW-0727">SH2 domain</keyword>
<dbReference type="InterPro" id="IPR050198">
    <property type="entry name" value="Non-receptor_tyrosine_kinases"/>
</dbReference>
<feature type="binding site" evidence="10">
    <location>
        <position position="511"/>
    </location>
    <ligand>
        <name>ATP</name>
        <dbReference type="ChEBI" id="CHEBI:30616"/>
    </ligand>
</feature>
<dbReference type="SMART" id="SM00252">
    <property type="entry name" value="SH2"/>
    <property type="match status" value="2"/>
</dbReference>
<evidence type="ECO:0000256" key="7">
    <source>
        <dbReference type="ARBA" id="ARBA00023137"/>
    </source>
</evidence>
<accession>A0A813N8J9</accession>
<keyword evidence="6" id="KW-0472">Membrane</keyword>
<dbReference type="SMART" id="SM00219">
    <property type="entry name" value="TyrKc"/>
    <property type="match status" value="1"/>
</dbReference>
<dbReference type="InterPro" id="IPR011009">
    <property type="entry name" value="Kinase-like_dom_sf"/>
</dbReference>
<dbReference type="InterPro" id="IPR001245">
    <property type="entry name" value="Ser-Thr/Tyr_kinase_cat_dom"/>
</dbReference>
<dbReference type="Pfam" id="PF00017">
    <property type="entry name" value="SH2"/>
    <property type="match status" value="2"/>
</dbReference>
<dbReference type="GO" id="GO:0004715">
    <property type="term" value="F:non-membrane spanning protein tyrosine kinase activity"/>
    <property type="evidence" value="ECO:0007669"/>
    <property type="project" value="UniProtKB-EC"/>
</dbReference>
<evidence type="ECO:0000259" key="14">
    <source>
        <dbReference type="PROSITE" id="PS50001"/>
    </source>
</evidence>
<reference evidence="16" key="1">
    <citation type="submission" date="2021-02" db="EMBL/GenBank/DDBJ databases">
        <authorList>
            <person name="Nowell W R."/>
        </authorList>
    </citation>
    <scope>NUCLEOTIDE SEQUENCE</scope>
</reference>
<dbReference type="AlphaFoldDB" id="A0A813N8J9"/>
<dbReference type="SUPFAM" id="SSF56112">
    <property type="entry name" value="Protein kinase-like (PK-like)"/>
    <property type="match status" value="1"/>
</dbReference>
<dbReference type="SUPFAM" id="SSF55550">
    <property type="entry name" value="SH2 domain"/>
    <property type="match status" value="2"/>
</dbReference>
<evidence type="ECO:0000313" key="16">
    <source>
        <dbReference type="EMBL" id="CAF0733522.1"/>
    </source>
</evidence>
<evidence type="ECO:0000256" key="10">
    <source>
        <dbReference type="PIRSR" id="PIRSR000615-2"/>
    </source>
</evidence>
<dbReference type="Proteomes" id="UP000663870">
    <property type="component" value="Unassembled WGS sequence"/>
</dbReference>